<dbReference type="GO" id="GO:0016787">
    <property type="term" value="F:hydrolase activity"/>
    <property type="evidence" value="ECO:0007669"/>
    <property type="project" value="UniProtKB-KW"/>
</dbReference>
<dbReference type="EMBL" id="CP030840">
    <property type="protein sequence ID" value="AXC09419.1"/>
    <property type="molecule type" value="Genomic_DNA"/>
</dbReference>
<dbReference type="SMART" id="SM00849">
    <property type="entry name" value="Lactamase_B"/>
    <property type="match status" value="1"/>
</dbReference>
<sequence>MIQETFPVGILRCNCTILGDETTGEAVVVDPGDNVAEILTRLASHRLKLKQIIVTHGHIDHVGGAVLLKRATGAPIFLNQRDLPQLSMMNIQAGWLGVNSPEVAPPDQDAHDGLIIGITNLKGEVLATPGHTEGSICLYFAPQQLLVAGDTLFSGSIGRTDLPGGDERLILRSIHDRLLPLPEATIVVPGHGQSTTIGKERDSNPFLGFS</sequence>
<evidence type="ECO:0000256" key="2">
    <source>
        <dbReference type="ARBA" id="ARBA00022723"/>
    </source>
</evidence>
<protein>
    <submittedName>
        <fullName evidence="7">Hydroxyacylglutathione hydrolase</fullName>
    </submittedName>
</protein>
<evidence type="ECO:0000256" key="5">
    <source>
        <dbReference type="SAM" id="MobiDB-lite"/>
    </source>
</evidence>
<dbReference type="GO" id="GO:0046872">
    <property type="term" value="F:metal ion binding"/>
    <property type="evidence" value="ECO:0007669"/>
    <property type="project" value="UniProtKB-KW"/>
</dbReference>
<reference evidence="7 8" key="1">
    <citation type="journal article" date="2018" name="Front. Microbiol.">
        <title>Hydrolytic Capabilities as a Key to Environmental Success: Chitinolytic and Cellulolytic Acidobacteria From Acidic Sub-arctic Soils and Boreal Peatlands.</title>
        <authorList>
            <person name="Belova S.E."/>
            <person name="Ravin N.V."/>
            <person name="Pankratov T.A."/>
            <person name="Rakitin A.L."/>
            <person name="Ivanova A.A."/>
            <person name="Beletsky A.V."/>
            <person name="Mardanov A.V."/>
            <person name="Sinninghe Damste J.S."/>
            <person name="Dedysh S.N."/>
        </authorList>
    </citation>
    <scope>NUCLEOTIDE SEQUENCE [LARGE SCALE GENOMIC DNA]</scope>
    <source>
        <strain evidence="7 8">SBC82</strain>
    </source>
</reference>
<dbReference type="PANTHER" id="PTHR46233">
    <property type="entry name" value="HYDROXYACYLGLUTATHIONE HYDROLASE GLOC"/>
    <property type="match status" value="1"/>
</dbReference>
<comment type="cofactor">
    <cofactor evidence="1">
        <name>Zn(2+)</name>
        <dbReference type="ChEBI" id="CHEBI:29105"/>
    </cofactor>
</comment>
<dbReference type="InterPro" id="IPR051453">
    <property type="entry name" value="MBL_Glyoxalase_II"/>
</dbReference>
<dbReference type="Pfam" id="PF00753">
    <property type="entry name" value="Lactamase_B"/>
    <property type="match status" value="1"/>
</dbReference>
<dbReference type="KEGG" id="abas:ACPOL_0032"/>
<keyword evidence="2" id="KW-0479">Metal-binding</keyword>
<feature type="domain" description="Metallo-beta-lactamase" evidence="6">
    <location>
        <begin position="12"/>
        <end position="191"/>
    </location>
</feature>
<evidence type="ECO:0000313" key="7">
    <source>
        <dbReference type="EMBL" id="AXC09419.1"/>
    </source>
</evidence>
<dbReference type="CDD" id="cd06262">
    <property type="entry name" value="metallo-hydrolase-like_MBL-fold"/>
    <property type="match status" value="1"/>
</dbReference>
<keyword evidence="4" id="KW-0862">Zinc</keyword>
<evidence type="ECO:0000313" key="8">
    <source>
        <dbReference type="Proteomes" id="UP000253606"/>
    </source>
</evidence>
<evidence type="ECO:0000259" key="6">
    <source>
        <dbReference type="SMART" id="SM00849"/>
    </source>
</evidence>
<organism evidence="7 8">
    <name type="scientific">Acidisarcina polymorpha</name>
    <dbReference type="NCBI Taxonomy" id="2211140"/>
    <lineage>
        <taxon>Bacteria</taxon>
        <taxon>Pseudomonadati</taxon>
        <taxon>Acidobacteriota</taxon>
        <taxon>Terriglobia</taxon>
        <taxon>Terriglobales</taxon>
        <taxon>Acidobacteriaceae</taxon>
        <taxon>Acidisarcina</taxon>
    </lineage>
</organism>
<evidence type="ECO:0000256" key="4">
    <source>
        <dbReference type="ARBA" id="ARBA00022833"/>
    </source>
</evidence>
<gene>
    <name evidence="7" type="ORF">ACPOL_0032</name>
</gene>
<proteinExistence type="predicted"/>
<dbReference type="OrthoDB" id="9802248at2"/>
<dbReference type="SUPFAM" id="SSF56281">
    <property type="entry name" value="Metallo-hydrolase/oxidoreductase"/>
    <property type="match status" value="1"/>
</dbReference>
<dbReference type="InterPro" id="IPR036866">
    <property type="entry name" value="RibonucZ/Hydroxyglut_hydro"/>
</dbReference>
<dbReference type="Gene3D" id="3.60.15.10">
    <property type="entry name" value="Ribonuclease Z/Hydroxyacylglutathione hydrolase-like"/>
    <property type="match status" value="1"/>
</dbReference>
<dbReference type="RefSeq" id="WP_114205266.1">
    <property type="nucleotide sequence ID" value="NZ_CP030840.1"/>
</dbReference>
<keyword evidence="3 7" id="KW-0378">Hydrolase</keyword>
<feature type="region of interest" description="Disordered" evidence="5">
    <location>
        <begin position="190"/>
        <end position="210"/>
    </location>
</feature>
<dbReference type="InterPro" id="IPR001279">
    <property type="entry name" value="Metallo-B-lactamas"/>
</dbReference>
<evidence type="ECO:0000256" key="1">
    <source>
        <dbReference type="ARBA" id="ARBA00001947"/>
    </source>
</evidence>
<evidence type="ECO:0000256" key="3">
    <source>
        <dbReference type="ARBA" id="ARBA00022801"/>
    </source>
</evidence>
<dbReference type="AlphaFoldDB" id="A0A2Z5FRV0"/>
<dbReference type="Proteomes" id="UP000253606">
    <property type="component" value="Chromosome"/>
</dbReference>
<dbReference type="PANTHER" id="PTHR46233:SF3">
    <property type="entry name" value="HYDROXYACYLGLUTATHIONE HYDROLASE GLOC"/>
    <property type="match status" value="1"/>
</dbReference>
<keyword evidence="8" id="KW-1185">Reference proteome</keyword>
<accession>A0A2Z5FRV0</accession>
<name>A0A2Z5FRV0_9BACT</name>